<keyword evidence="1" id="KW-0812">Transmembrane</keyword>
<keyword evidence="3" id="KW-1185">Reference proteome</keyword>
<accession>A0ABX2H6A1</accession>
<sequence>MLTLLFIILMFGIFGKMIGLAFRATWGITKIFFRLIFLPLVLIGLVLGGLIYIALPLLVIVGIIMLVLM</sequence>
<reference evidence="2 3" key="1">
    <citation type="journal article" date="2020" name="Cell Host Microbe">
        <title>Functional and Genomic Variation between Human-Derived Isolates of Lachnospiraceae Reveals Inter- and Intra-Species Diversity.</title>
        <authorList>
            <person name="Sorbara M.T."/>
            <person name="Littmann E.R."/>
            <person name="Fontana E."/>
            <person name="Moody T.U."/>
            <person name="Kohout C.E."/>
            <person name="Gjonbalaj M."/>
            <person name="Eaton V."/>
            <person name="Seok R."/>
            <person name="Leiner I.M."/>
            <person name="Pamer E.G."/>
        </authorList>
    </citation>
    <scope>NUCLEOTIDE SEQUENCE [LARGE SCALE GENOMIC DNA]</scope>
    <source>
        <strain evidence="2 3">MSK.17.74</strain>
    </source>
</reference>
<evidence type="ECO:0000313" key="3">
    <source>
        <dbReference type="Proteomes" id="UP001644719"/>
    </source>
</evidence>
<dbReference type="EMBL" id="JAAITS010000023">
    <property type="protein sequence ID" value="NSG85638.1"/>
    <property type="molecule type" value="Genomic_DNA"/>
</dbReference>
<keyword evidence="1" id="KW-1133">Transmembrane helix</keyword>
<evidence type="ECO:0008006" key="4">
    <source>
        <dbReference type="Google" id="ProtNLM"/>
    </source>
</evidence>
<dbReference type="RefSeq" id="WP_118581997.1">
    <property type="nucleotide sequence ID" value="NZ_JAAINN010000008.1"/>
</dbReference>
<keyword evidence="1" id="KW-0472">Membrane</keyword>
<name>A0ABX2H6A1_9FIRM</name>
<proteinExistence type="predicted"/>
<organism evidence="2 3">
    <name type="scientific">Blautia faecis</name>
    <dbReference type="NCBI Taxonomy" id="871665"/>
    <lineage>
        <taxon>Bacteria</taxon>
        <taxon>Bacillati</taxon>
        <taxon>Bacillota</taxon>
        <taxon>Clostridia</taxon>
        <taxon>Lachnospirales</taxon>
        <taxon>Lachnospiraceae</taxon>
        <taxon>Blautia</taxon>
    </lineage>
</organism>
<evidence type="ECO:0000256" key="1">
    <source>
        <dbReference type="SAM" id="Phobius"/>
    </source>
</evidence>
<protein>
    <recommendedName>
        <fullName evidence="4">Major facilitator superfamily (MFS) profile domain-containing protein</fullName>
    </recommendedName>
</protein>
<comment type="caution">
    <text evidence="2">The sequence shown here is derived from an EMBL/GenBank/DDBJ whole genome shotgun (WGS) entry which is preliminary data.</text>
</comment>
<evidence type="ECO:0000313" key="2">
    <source>
        <dbReference type="EMBL" id="NSG85638.1"/>
    </source>
</evidence>
<dbReference type="Proteomes" id="UP001644719">
    <property type="component" value="Unassembled WGS sequence"/>
</dbReference>
<feature type="transmembrane region" description="Helical" evidence="1">
    <location>
        <begin position="39"/>
        <end position="68"/>
    </location>
</feature>
<gene>
    <name evidence="2" type="ORF">G5B17_09355</name>
</gene>